<evidence type="ECO:0000313" key="8">
    <source>
        <dbReference type="Proteomes" id="UP000524246"/>
    </source>
</evidence>
<organism evidence="7 8">
    <name type="scientific">SAR324 cluster bacterium</name>
    <dbReference type="NCBI Taxonomy" id="2024889"/>
    <lineage>
        <taxon>Bacteria</taxon>
        <taxon>Deltaproteobacteria</taxon>
        <taxon>SAR324 cluster</taxon>
    </lineage>
</organism>
<sequence>MLKILCFILIVLTSLVDGFACPLIRGIPDFNCDRKLTIVIIGDSIAYGIGDERHNSMGGYPLRVARSMRFAKVVNLAEPGLRAVELVPKLRKLFKKEQDSEYAQKLRTADIVLLDLGRNDRWLFGTPEETYANLKTARNIITKNISKIEGIAPLVVTAVMILPNRGSQGPWMKALDKLILDGSTLSAPSDLRFDLVDKHLLNKDAIHPTSAGYDSMAKVLLSYLKKTLPRRMRKLRPDSDKDGVFDIAETARFGTDPQNPDTDGDGVNDGQELFVNNTDPRVPN</sequence>
<dbReference type="GO" id="GO:0005509">
    <property type="term" value="F:calcium ion binding"/>
    <property type="evidence" value="ECO:0007669"/>
    <property type="project" value="InterPro"/>
</dbReference>
<keyword evidence="7" id="KW-0378">Hydrolase</keyword>
<evidence type="ECO:0000259" key="6">
    <source>
        <dbReference type="Pfam" id="PF13472"/>
    </source>
</evidence>
<feature type="compositionally biased region" description="Polar residues" evidence="5">
    <location>
        <begin position="274"/>
        <end position="284"/>
    </location>
</feature>
<feature type="region of interest" description="Disordered" evidence="5">
    <location>
        <begin position="246"/>
        <end position="284"/>
    </location>
</feature>
<evidence type="ECO:0000256" key="2">
    <source>
        <dbReference type="ARBA" id="ARBA00022525"/>
    </source>
</evidence>
<dbReference type="AlphaFoldDB" id="A0A7X9FPP4"/>
<evidence type="ECO:0000256" key="4">
    <source>
        <dbReference type="ARBA" id="ARBA00022837"/>
    </source>
</evidence>
<dbReference type="Proteomes" id="UP000524246">
    <property type="component" value="Unassembled WGS sequence"/>
</dbReference>
<reference evidence="7 8" key="1">
    <citation type="journal article" date="2020" name="Biotechnol. Biofuels">
        <title>New insights from the biogas microbiome by comprehensive genome-resolved metagenomics of nearly 1600 species originating from multiple anaerobic digesters.</title>
        <authorList>
            <person name="Campanaro S."/>
            <person name="Treu L."/>
            <person name="Rodriguez-R L.M."/>
            <person name="Kovalovszki A."/>
            <person name="Ziels R.M."/>
            <person name="Maus I."/>
            <person name="Zhu X."/>
            <person name="Kougias P.G."/>
            <person name="Basile A."/>
            <person name="Luo G."/>
            <person name="Schluter A."/>
            <person name="Konstantinidis K.T."/>
            <person name="Angelidaki I."/>
        </authorList>
    </citation>
    <scope>NUCLEOTIDE SEQUENCE [LARGE SCALE GENOMIC DNA]</scope>
    <source>
        <strain evidence="7">AS27yjCOA_65</strain>
    </source>
</reference>
<dbReference type="GO" id="GO:0004622">
    <property type="term" value="F:phosphatidylcholine lysophospholipase activity"/>
    <property type="evidence" value="ECO:0007669"/>
    <property type="project" value="TreeGrafter"/>
</dbReference>
<accession>A0A7X9FPP4</accession>
<dbReference type="InterPro" id="IPR036514">
    <property type="entry name" value="SGNH_hydro_sf"/>
</dbReference>
<dbReference type="SUPFAM" id="SSF103647">
    <property type="entry name" value="TSP type-3 repeat"/>
    <property type="match status" value="1"/>
</dbReference>
<dbReference type="PANTHER" id="PTHR30383:SF5">
    <property type="entry name" value="SGNH HYDROLASE-TYPE ESTERASE DOMAIN-CONTAINING PROTEIN"/>
    <property type="match status" value="1"/>
</dbReference>
<keyword evidence="4" id="KW-0106">Calcium</keyword>
<evidence type="ECO:0000256" key="1">
    <source>
        <dbReference type="ARBA" id="ARBA00004613"/>
    </source>
</evidence>
<dbReference type="PANTHER" id="PTHR30383">
    <property type="entry name" value="THIOESTERASE 1/PROTEASE 1/LYSOPHOSPHOLIPASE L1"/>
    <property type="match status" value="1"/>
</dbReference>
<feature type="domain" description="SGNH hydrolase-type esterase" evidence="6">
    <location>
        <begin position="41"/>
        <end position="214"/>
    </location>
</feature>
<keyword evidence="2" id="KW-0964">Secreted</keyword>
<proteinExistence type="predicted"/>
<dbReference type="Pfam" id="PF18884">
    <property type="entry name" value="TSP3_bac"/>
    <property type="match status" value="1"/>
</dbReference>
<dbReference type="EMBL" id="JAAZON010000012">
    <property type="protein sequence ID" value="NMC61593.1"/>
    <property type="molecule type" value="Genomic_DNA"/>
</dbReference>
<dbReference type="InterPro" id="IPR051532">
    <property type="entry name" value="Ester_Hydrolysis_Enzymes"/>
</dbReference>
<dbReference type="CDD" id="cd00229">
    <property type="entry name" value="SGNH_hydrolase"/>
    <property type="match status" value="1"/>
</dbReference>
<gene>
    <name evidence="7" type="ORF">GYA55_00340</name>
</gene>
<dbReference type="InterPro" id="IPR013830">
    <property type="entry name" value="SGNH_hydro"/>
</dbReference>
<evidence type="ECO:0000256" key="3">
    <source>
        <dbReference type="ARBA" id="ARBA00022729"/>
    </source>
</evidence>
<dbReference type="InterPro" id="IPR028974">
    <property type="entry name" value="TSP_type-3_rpt"/>
</dbReference>
<keyword evidence="3" id="KW-0732">Signal</keyword>
<dbReference type="InterPro" id="IPR059100">
    <property type="entry name" value="TSP3_bac"/>
</dbReference>
<protein>
    <submittedName>
        <fullName evidence="7">SGNH/GDSL hydrolase family protein</fullName>
    </submittedName>
</protein>
<evidence type="ECO:0000313" key="7">
    <source>
        <dbReference type="EMBL" id="NMC61593.1"/>
    </source>
</evidence>
<comment type="caution">
    <text evidence="7">The sequence shown here is derived from an EMBL/GenBank/DDBJ whole genome shotgun (WGS) entry which is preliminary data.</text>
</comment>
<name>A0A7X9FPP4_9DELT</name>
<evidence type="ECO:0000256" key="5">
    <source>
        <dbReference type="SAM" id="MobiDB-lite"/>
    </source>
</evidence>
<dbReference type="Gene3D" id="3.40.50.1110">
    <property type="entry name" value="SGNH hydrolase"/>
    <property type="match status" value="1"/>
</dbReference>
<dbReference type="SUPFAM" id="SSF52266">
    <property type="entry name" value="SGNH hydrolase"/>
    <property type="match status" value="1"/>
</dbReference>
<dbReference type="Pfam" id="PF13472">
    <property type="entry name" value="Lipase_GDSL_2"/>
    <property type="match status" value="1"/>
</dbReference>
<comment type="subcellular location">
    <subcellularLocation>
        <location evidence="1">Secreted</location>
    </subcellularLocation>
</comment>